<comment type="caution">
    <text evidence="1">The sequence shown here is derived from an EMBL/GenBank/DDBJ whole genome shotgun (WGS) entry which is preliminary data.</text>
</comment>
<keyword evidence="2" id="KW-1185">Reference proteome</keyword>
<sequence>MDWHTWQDRYDTPDSPFARRLLTVQERIRLALDDCPPGPLDVVSLCAGQGRDLLGVLPGHPRGRDVRARLVELDPRNVALAAEAAKAAGLHGIEAIAADAALLDHYDGIAPADVVLVCGLFGNIVESDIERTIDACTQLCKTGGRVIWTRNRKSPDRVPLICAWFEERGFEREWVTDPDELHAVGVHRFTDRPRPLQTGTRLFTFVGYDKLQSAAEEQDE</sequence>
<proteinExistence type="predicted"/>
<keyword evidence="1" id="KW-0808">Transferase</keyword>
<dbReference type="RefSeq" id="WP_055707595.1">
    <property type="nucleotide sequence ID" value="NZ_JBPJFI010000002.1"/>
</dbReference>
<dbReference type="OrthoDB" id="8163513at2"/>
<keyword evidence="1" id="KW-0489">Methyltransferase</keyword>
<dbReference type="GO" id="GO:0008168">
    <property type="term" value="F:methyltransferase activity"/>
    <property type="evidence" value="ECO:0007669"/>
    <property type="project" value="UniProtKB-KW"/>
</dbReference>
<evidence type="ECO:0000313" key="1">
    <source>
        <dbReference type="EMBL" id="TQK79145.1"/>
    </source>
</evidence>
<dbReference type="Proteomes" id="UP000318103">
    <property type="component" value="Unassembled WGS sequence"/>
</dbReference>
<evidence type="ECO:0000313" key="2">
    <source>
        <dbReference type="Proteomes" id="UP000318103"/>
    </source>
</evidence>
<reference evidence="1 2" key="1">
    <citation type="submission" date="2019-06" db="EMBL/GenBank/DDBJ databases">
        <title>Sequencing the genomes of 1000 actinobacteria strains.</title>
        <authorList>
            <person name="Klenk H.-P."/>
        </authorList>
    </citation>
    <scope>NUCLEOTIDE SEQUENCE [LARGE SCALE GENOMIC DNA]</scope>
    <source>
        <strain evidence="1 2">DSM 41929</strain>
    </source>
</reference>
<dbReference type="Gene3D" id="3.40.50.150">
    <property type="entry name" value="Vaccinia Virus protein VP39"/>
    <property type="match status" value="1"/>
</dbReference>
<dbReference type="InterPro" id="IPR029063">
    <property type="entry name" value="SAM-dependent_MTases_sf"/>
</dbReference>
<dbReference type="GO" id="GO:0032259">
    <property type="term" value="P:methylation"/>
    <property type="evidence" value="ECO:0007669"/>
    <property type="project" value="UniProtKB-KW"/>
</dbReference>
<dbReference type="EMBL" id="VFNX01000008">
    <property type="protein sequence ID" value="TQK79145.1"/>
    <property type="molecule type" value="Genomic_DNA"/>
</dbReference>
<dbReference type="SUPFAM" id="SSF53335">
    <property type="entry name" value="S-adenosyl-L-methionine-dependent methyltransferases"/>
    <property type="match status" value="1"/>
</dbReference>
<organism evidence="1 2">
    <name type="scientific">Streptomyces puniciscabiei</name>
    <dbReference type="NCBI Taxonomy" id="164348"/>
    <lineage>
        <taxon>Bacteria</taxon>
        <taxon>Bacillati</taxon>
        <taxon>Actinomycetota</taxon>
        <taxon>Actinomycetes</taxon>
        <taxon>Kitasatosporales</taxon>
        <taxon>Streptomycetaceae</taxon>
        <taxon>Streptomyces</taxon>
    </lineage>
</organism>
<accession>A0A542SX07</accession>
<protein>
    <submittedName>
        <fullName evidence="1">Precorrin-6B methylase 2</fullName>
    </submittedName>
</protein>
<name>A0A542SX07_9ACTN</name>
<gene>
    <name evidence="1" type="ORF">FB563_8366</name>
</gene>
<dbReference type="AlphaFoldDB" id="A0A542SX07"/>